<dbReference type="EMBL" id="JAFBED010000013">
    <property type="protein sequence ID" value="MBM7622045.1"/>
    <property type="molecule type" value="Genomic_DNA"/>
</dbReference>
<dbReference type="PANTHER" id="PTHR23131:SF0">
    <property type="entry name" value="ENDORIBONUCLEASE LACTB2"/>
    <property type="match status" value="1"/>
</dbReference>
<protein>
    <submittedName>
        <fullName evidence="2">Glyoxylase-like metal-dependent hydrolase (Beta-lactamase superfamily II)</fullName>
    </submittedName>
</protein>
<dbReference type="CDD" id="cd07743">
    <property type="entry name" value="metallo-hydrolase-like_MBL-fold"/>
    <property type="match status" value="1"/>
</dbReference>
<name>A0ABS2P509_9BACI</name>
<organism evidence="2 3">
    <name type="scientific">Sutcliffiella tianshenii</name>
    <dbReference type="NCBI Taxonomy" id="1463404"/>
    <lineage>
        <taxon>Bacteria</taxon>
        <taxon>Bacillati</taxon>
        <taxon>Bacillota</taxon>
        <taxon>Bacilli</taxon>
        <taxon>Bacillales</taxon>
        <taxon>Bacillaceae</taxon>
        <taxon>Sutcliffiella</taxon>
    </lineage>
</organism>
<gene>
    <name evidence="2" type="ORF">JOC95_003955</name>
</gene>
<proteinExistence type="predicted"/>
<dbReference type="SUPFAM" id="SSF56281">
    <property type="entry name" value="Metallo-hydrolase/oxidoreductase"/>
    <property type="match status" value="1"/>
</dbReference>
<dbReference type="RefSeq" id="WP_204419262.1">
    <property type="nucleotide sequence ID" value="NZ_JAFBED010000013.1"/>
</dbReference>
<dbReference type="Pfam" id="PF00753">
    <property type="entry name" value="Lactamase_B"/>
    <property type="match status" value="1"/>
</dbReference>
<dbReference type="InterPro" id="IPR036866">
    <property type="entry name" value="RibonucZ/Hydroxyglut_hydro"/>
</dbReference>
<evidence type="ECO:0000259" key="1">
    <source>
        <dbReference type="SMART" id="SM00849"/>
    </source>
</evidence>
<dbReference type="PANTHER" id="PTHR23131">
    <property type="entry name" value="ENDORIBONUCLEASE LACTB2"/>
    <property type="match status" value="1"/>
</dbReference>
<dbReference type="InterPro" id="IPR050662">
    <property type="entry name" value="Sec-metab_biosynth-thioest"/>
</dbReference>
<dbReference type="Gene3D" id="3.60.15.10">
    <property type="entry name" value="Ribonuclease Z/Hydroxyacylglutathione hydrolase-like"/>
    <property type="match status" value="1"/>
</dbReference>
<evidence type="ECO:0000313" key="2">
    <source>
        <dbReference type="EMBL" id="MBM7622045.1"/>
    </source>
</evidence>
<reference evidence="2 3" key="1">
    <citation type="submission" date="2021-01" db="EMBL/GenBank/DDBJ databases">
        <title>Genomic Encyclopedia of Type Strains, Phase IV (KMG-IV): sequencing the most valuable type-strain genomes for metagenomic binning, comparative biology and taxonomic classification.</title>
        <authorList>
            <person name="Goeker M."/>
        </authorList>
    </citation>
    <scope>NUCLEOTIDE SEQUENCE [LARGE SCALE GENOMIC DNA]</scope>
    <source>
        <strain evidence="2 3">DSM 25879</strain>
    </source>
</reference>
<dbReference type="InterPro" id="IPR001279">
    <property type="entry name" value="Metallo-B-lactamas"/>
</dbReference>
<feature type="domain" description="Metallo-beta-lactamase" evidence="1">
    <location>
        <begin position="16"/>
        <end position="207"/>
    </location>
</feature>
<sequence>MDFQWITDRVGYFQGAVNIGYVKVSPQEGLLVDAGLDDQAIKKVLKSLKMQNLPLTHLFITHAHADHYGGAAYLQKMSEVNTLAPELEAAILQNPMIEPLYLYNGAYPMDEWRNKFLEGKPVRIDTVLKAEGEFRIGEAIFRTISLSGHSYNQSGLFFDNILFASDGYFGVDALEKHGIPFIVDAERTMDSLEKIKKLPCRGAVPGHGRFEEDHCYTIDKNIALHKEIERELYEAVKAKIGGISLEELVSTICTDKGIIIKNPPSYMLFRTAITAYLTKLIKENQVRFVMKDNQLLIEPLSR</sequence>
<dbReference type="SMART" id="SM00849">
    <property type="entry name" value="Lactamase_B"/>
    <property type="match status" value="1"/>
</dbReference>
<comment type="caution">
    <text evidence="2">The sequence shown here is derived from an EMBL/GenBank/DDBJ whole genome shotgun (WGS) entry which is preliminary data.</text>
</comment>
<dbReference type="Proteomes" id="UP000737402">
    <property type="component" value="Unassembled WGS sequence"/>
</dbReference>
<evidence type="ECO:0000313" key="3">
    <source>
        <dbReference type="Proteomes" id="UP000737402"/>
    </source>
</evidence>
<keyword evidence="3" id="KW-1185">Reference proteome</keyword>
<accession>A0ABS2P509</accession>